<dbReference type="InterPro" id="IPR036388">
    <property type="entry name" value="WH-like_DNA-bd_sf"/>
</dbReference>
<evidence type="ECO:0000313" key="1">
    <source>
        <dbReference type="EMBL" id="HIR47803.1"/>
    </source>
</evidence>
<reference evidence="1" key="1">
    <citation type="submission" date="2020-10" db="EMBL/GenBank/DDBJ databases">
        <authorList>
            <person name="Gilroy R."/>
        </authorList>
    </citation>
    <scope>NUCLEOTIDE SEQUENCE</scope>
    <source>
        <strain evidence="1">ChiSxjej1B13-7958</strain>
    </source>
</reference>
<evidence type="ECO:0000313" key="2">
    <source>
        <dbReference type="Proteomes" id="UP000824242"/>
    </source>
</evidence>
<dbReference type="EMBL" id="DVGZ01000100">
    <property type="protein sequence ID" value="HIR47803.1"/>
    <property type="molecule type" value="Genomic_DNA"/>
</dbReference>
<accession>A0A9D1DFJ0</accession>
<reference evidence="1" key="2">
    <citation type="journal article" date="2021" name="PeerJ">
        <title>Extensive microbial diversity within the chicken gut microbiome revealed by metagenomics and culture.</title>
        <authorList>
            <person name="Gilroy R."/>
            <person name="Ravi A."/>
            <person name="Getino M."/>
            <person name="Pursley I."/>
            <person name="Horton D.L."/>
            <person name="Alikhan N.F."/>
            <person name="Baker D."/>
            <person name="Gharbi K."/>
            <person name="Hall N."/>
            <person name="Watson M."/>
            <person name="Adriaenssens E.M."/>
            <person name="Foster-Nyarko E."/>
            <person name="Jarju S."/>
            <person name="Secka A."/>
            <person name="Antonio M."/>
            <person name="Oren A."/>
            <person name="Chaudhuri R.R."/>
            <person name="La Ragione R."/>
            <person name="Hildebrand F."/>
            <person name="Pallen M.J."/>
        </authorList>
    </citation>
    <scope>NUCLEOTIDE SEQUENCE</scope>
    <source>
        <strain evidence="1">ChiSxjej1B13-7958</strain>
    </source>
</reference>
<dbReference type="Gene3D" id="1.10.10.10">
    <property type="entry name" value="Winged helix-like DNA-binding domain superfamily/Winged helix DNA-binding domain"/>
    <property type="match status" value="1"/>
</dbReference>
<comment type="caution">
    <text evidence="1">The sequence shown here is derived from an EMBL/GenBank/DDBJ whole genome shotgun (WGS) entry which is preliminary data.</text>
</comment>
<proteinExistence type="predicted"/>
<sequence>MAEKSELYFEDGTIIASTRYAAAYFGVTPATLSNWGKSGCPHFKYGFWDIKAVTAWCTEKDGERLAEAARTDPSKMTPAQLKTHYEALLKQEQLEGARLRNQIANGEFLRRGDVVRELSQFFAVFRASSFGLGEALAQLVSDHTDSETGRTAAGLIRSRITQALSQMAVSGVWAPDEEADA</sequence>
<dbReference type="AlphaFoldDB" id="A0A9D1DFJ0"/>
<protein>
    <submittedName>
        <fullName evidence="1">Uncharacterized protein</fullName>
    </submittedName>
</protein>
<name>A0A9D1DFJ0_9FIRM</name>
<organism evidence="1 2">
    <name type="scientific">Candidatus Caccousia avicola</name>
    <dbReference type="NCBI Taxonomy" id="2840721"/>
    <lineage>
        <taxon>Bacteria</taxon>
        <taxon>Bacillati</taxon>
        <taxon>Bacillota</taxon>
        <taxon>Clostridia</taxon>
        <taxon>Eubacteriales</taxon>
        <taxon>Oscillospiraceae</taxon>
        <taxon>Oscillospiraceae incertae sedis</taxon>
        <taxon>Candidatus Caccousia</taxon>
    </lineage>
</organism>
<dbReference type="Proteomes" id="UP000824242">
    <property type="component" value="Unassembled WGS sequence"/>
</dbReference>
<gene>
    <name evidence="1" type="ORF">IAB89_09165</name>
</gene>